<dbReference type="EMBL" id="CM003373">
    <property type="protein sequence ID" value="KOM38171.1"/>
    <property type="molecule type" value="Genomic_DNA"/>
</dbReference>
<accession>A0A0L9U5X5</accession>
<organism evidence="1 2">
    <name type="scientific">Phaseolus angularis</name>
    <name type="common">Azuki bean</name>
    <name type="synonym">Vigna angularis</name>
    <dbReference type="NCBI Taxonomy" id="3914"/>
    <lineage>
        <taxon>Eukaryota</taxon>
        <taxon>Viridiplantae</taxon>
        <taxon>Streptophyta</taxon>
        <taxon>Embryophyta</taxon>
        <taxon>Tracheophyta</taxon>
        <taxon>Spermatophyta</taxon>
        <taxon>Magnoliopsida</taxon>
        <taxon>eudicotyledons</taxon>
        <taxon>Gunneridae</taxon>
        <taxon>Pentapetalae</taxon>
        <taxon>rosids</taxon>
        <taxon>fabids</taxon>
        <taxon>Fabales</taxon>
        <taxon>Fabaceae</taxon>
        <taxon>Papilionoideae</taxon>
        <taxon>50 kb inversion clade</taxon>
        <taxon>NPAAA clade</taxon>
        <taxon>indigoferoid/millettioid clade</taxon>
        <taxon>Phaseoleae</taxon>
        <taxon>Vigna</taxon>
    </lineage>
</organism>
<sequence>MKSRYSYGRFGADNKCSDIVDVASKKGAKAATLRVDNLTKVGGENTSGEDYDGNVVTLSSQSEVAKVVDFSGESVDGLGTYVKTVEEGEDRGKKVESGGSIVTTTSENKVEHAVVLSVDGSKVVGVEEEKDGGSSKELSAAVRRHWSVRRPLDLVRLFTRRPPPPVPESDSLSAVTVLSGDHWIWFVSSRDDHPHRCWSLILLHPPPRAASLCAANRCVLFTRRPLAVRRSPRHLHSCHLSLLSLF</sequence>
<reference evidence="2" key="1">
    <citation type="journal article" date="2015" name="Proc. Natl. Acad. Sci. U.S.A.">
        <title>Genome sequencing of adzuki bean (Vigna angularis) provides insight into high starch and low fat accumulation and domestication.</title>
        <authorList>
            <person name="Yang K."/>
            <person name="Tian Z."/>
            <person name="Chen C."/>
            <person name="Luo L."/>
            <person name="Zhao B."/>
            <person name="Wang Z."/>
            <person name="Yu L."/>
            <person name="Li Y."/>
            <person name="Sun Y."/>
            <person name="Li W."/>
            <person name="Chen Y."/>
            <person name="Li Y."/>
            <person name="Zhang Y."/>
            <person name="Ai D."/>
            <person name="Zhao J."/>
            <person name="Shang C."/>
            <person name="Ma Y."/>
            <person name="Wu B."/>
            <person name="Wang M."/>
            <person name="Gao L."/>
            <person name="Sun D."/>
            <person name="Zhang P."/>
            <person name="Guo F."/>
            <person name="Wang W."/>
            <person name="Li Y."/>
            <person name="Wang J."/>
            <person name="Varshney R.K."/>
            <person name="Wang J."/>
            <person name="Ling H.Q."/>
            <person name="Wan P."/>
        </authorList>
    </citation>
    <scope>NUCLEOTIDE SEQUENCE</scope>
    <source>
        <strain evidence="2">cv. Jingnong 6</strain>
    </source>
</reference>
<evidence type="ECO:0000313" key="2">
    <source>
        <dbReference type="Proteomes" id="UP000053144"/>
    </source>
</evidence>
<dbReference type="AlphaFoldDB" id="A0A0L9U5X5"/>
<gene>
    <name evidence="1" type="ORF">LR48_Vigan03g155300</name>
</gene>
<evidence type="ECO:0000313" key="1">
    <source>
        <dbReference type="EMBL" id="KOM38171.1"/>
    </source>
</evidence>
<protein>
    <submittedName>
        <fullName evidence="1">Uncharacterized protein</fullName>
    </submittedName>
</protein>
<dbReference type="Gramene" id="KOM38171">
    <property type="protein sequence ID" value="KOM38171"/>
    <property type="gene ID" value="LR48_Vigan03g155300"/>
</dbReference>
<proteinExistence type="predicted"/>
<name>A0A0L9U5X5_PHAAN</name>
<dbReference type="Proteomes" id="UP000053144">
    <property type="component" value="Chromosome 3"/>
</dbReference>